<proteinExistence type="predicted"/>
<dbReference type="SUPFAM" id="SSF81383">
    <property type="entry name" value="F-box domain"/>
    <property type="match status" value="1"/>
</dbReference>
<dbReference type="AlphaFoldDB" id="A0A654FG33"/>
<dbReference type="ExpressionAtlas" id="A0A654FG33">
    <property type="expression patterns" value="baseline and differential"/>
</dbReference>
<dbReference type="InterPro" id="IPR001810">
    <property type="entry name" value="F-box_dom"/>
</dbReference>
<evidence type="ECO:0000313" key="2">
    <source>
        <dbReference type="EMBL" id="VYS59825.1"/>
    </source>
</evidence>
<organism evidence="2 3">
    <name type="scientific">Arabidopsis thaliana</name>
    <name type="common">Mouse-ear cress</name>
    <dbReference type="NCBI Taxonomy" id="3702"/>
    <lineage>
        <taxon>Eukaryota</taxon>
        <taxon>Viridiplantae</taxon>
        <taxon>Streptophyta</taxon>
        <taxon>Embryophyta</taxon>
        <taxon>Tracheophyta</taxon>
        <taxon>Spermatophyta</taxon>
        <taxon>Magnoliopsida</taxon>
        <taxon>eudicotyledons</taxon>
        <taxon>Gunneridae</taxon>
        <taxon>Pentapetalae</taxon>
        <taxon>rosids</taxon>
        <taxon>malvids</taxon>
        <taxon>Brassicales</taxon>
        <taxon>Brassicaceae</taxon>
        <taxon>Camelineae</taxon>
        <taxon>Arabidopsis</taxon>
    </lineage>
</organism>
<dbReference type="InterPro" id="IPR053781">
    <property type="entry name" value="F-box_AtFBL13-like"/>
</dbReference>
<dbReference type="InterPro" id="IPR036047">
    <property type="entry name" value="F-box-like_dom_sf"/>
</dbReference>
<dbReference type="Gene3D" id="3.80.10.10">
    <property type="entry name" value="Ribonuclease Inhibitor"/>
    <property type="match status" value="1"/>
</dbReference>
<dbReference type="EMBL" id="CACRSJ010000106">
    <property type="protein sequence ID" value="VYS59825.1"/>
    <property type="molecule type" value="Genomic_DNA"/>
</dbReference>
<dbReference type="Proteomes" id="UP000426265">
    <property type="component" value="Unassembled WGS sequence"/>
</dbReference>
<protein>
    <recommendedName>
        <fullName evidence="1">FBD domain-containing protein</fullName>
    </recommendedName>
</protein>
<gene>
    <name evidence="2" type="ORF">AN1_LOCUS15261</name>
</gene>
<reference evidence="2 3" key="1">
    <citation type="submission" date="2019-11" db="EMBL/GenBank/DDBJ databases">
        <authorList>
            <person name="Jiao W.-B."/>
            <person name="Schneeberger K."/>
        </authorList>
    </citation>
    <scope>NUCLEOTIDE SEQUENCE [LARGE SCALE GENOMIC DNA]</scope>
    <source>
        <strain evidence="3">cv. An-1</strain>
    </source>
</reference>
<dbReference type="SMART" id="SM00579">
    <property type="entry name" value="FBD"/>
    <property type="match status" value="1"/>
</dbReference>
<dbReference type="InterPro" id="IPR032675">
    <property type="entry name" value="LRR_dom_sf"/>
</dbReference>
<evidence type="ECO:0000313" key="3">
    <source>
        <dbReference type="Proteomes" id="UP000426265"/>
    </source>
</evidence>
<dbReference type="InterPro" id="IPR055294">
    <property type="entry name" value="FBL60-like"/>
</dbReference>
<name>A0A654FG33_ARATH</name>
<feature type="domain" description="FBD" evidence="1">
    <location>
        <begin position="347"/>
        <end position="423"/>
    </location>
</feature>
<dbReference type="InterPro" id="IPR006566">
    <property type="entry name" value="FBD"/>
</dbReference>
<dbReference type="PANTHER" id="PTHR31293:SF16">
    <property type="entry name" value="RNI-LIKE SUPERFAMILY PROTEIN"/>
    <property type="match status" value="1"/>
</dbReference>
<accession>A0A654FG33</accession>
<dbReference type="Pfam" id="PF00646">
    <property type="entry name" value="F-box"/>
    <property type="match status" value="1"/>
</dbReference>
<dbReference type="CDD" id="cd22160">
    <property type="entry name" value="F-box_AtFBL13-like"/>
    <property type="match status" value="1"/>
</dbReference>
<evidence type="ECO:0000259" key="1">
    <source>
        <dbReference type="SMART" id="SM00579"/>
    </source>
</evidence>
<dbReference type="PANTHER" id="PTHR31293">
    <property type="entry name" value="RNI-LIKE SUPERFAMILY PROTEIN"/>
    <property type="match status" value="1"/>
</dbReference>
<sequence>MDICCKDIISDSEKLDICCKDIISDHSKKDIISDLPEALICHILSFLPIEDSALTSVLSKKWQHLFAFRPNLEFDDAVVYLNPDGERNETMFENFVDRVLSLQGDYPINKFSLTCRDFTDPTCVSRWISNVMERGVSDLDLRCIVYWDNGTMPPDIFVSKALVHLRIETGKRSLSSKTLKRLTFFCEDVHAVNPESVSFDTPNLVYFVYHDCVADKYKKMNFDSLVYASICLQMTSHQRTHASYEHMVGNATDFLLGISNVQILELFANTIEVCIVIPSSSFLATLKQKEDKQVSVTCLAGWESLPVLLKNCPDLESLIFDGLHHNDTIKCEDVDGCLCKSSRGIPSCLSSSPVQFLTIWKFGEICDDYDDMEKQIELVMYFLETMPNLEEMKLFYDTQIDEDVISKLQMALRRTLSLRSLFNARCYQPSCSGIIQRDDVHEEKPHYGSFLHQRSFSSSMILSQQHMMRSPSHFPLCTPFGVSTYRPMSTSHISGSDESGDVNLVPETLTDLVQQDTVIEVADAAIDSSIHFDFVQQIVHNVHSLTGLNWWASIVFTTFLIRGVTI</sequence>
<dbReference type="Gene3D" id="1.20.1280.50">
    <property type="match status" value="1"/>
</dbReference>